<keyword evidence="2" id="KW-1185">Reference proteome</keyword>
<dbReference type="RefSeq" id="WP_271175183.1">
    <property type="nucleotide sequence ID" value="NZ_BAAAJO010000001.1"/>
</dbReference>
<reference evidence="1" key="2">
    <citation type="submission" date="2023-01" db="EMBL/GenBank/DDBJ databases">
        <authorList>
            <person name="Sun Q."/>
            <person name="Evtushenko L."/>
        </authorList>
    </citation>
    <scope>NUCLEOTIDE SEQUENCE</scope>
    <source>
        <strain evidence="1">VKM Ac-1401</strain>
    </source>
</reference>
<name>A0A9W6H719_9MICO</name>
<evidence type="ECO:0000313" key="2">
    <source>
        <dbReference type="Proteomes" id="UP001142372"/>
    </source>
</evidence>
<sequence>MPLSEKVTDYTATVLKNDVVTYTRVLRLTTESGHTAFLAFEPTPRAAWLEVTASYTNVFLPSDEFDRTYHLLQTESPVYLTAINFIGLRAYNLSTGPELPGEGPGDEDALVELAARIREQVTGPQD</sequence>
<comment type="caution">
    <text evidence="1">The sequence shown here is derived from an EMBL/GenBank/DDBJ whole genome shotgun (WGS) entry which is preliminary data.</text>
</comment>
<organism evidence="1 2">
    <name type="scientific">Leifsonia poae</name>
    <dbReference type="NCBI Taxonomy" id="110933"/>
    <lineage>
        <taxon>Bacteria</taxon>
        <taxon>Bacillati</taxon>
        <taxon>Actinomycetota</taxon>
        <taxon>Actinomycetes</taxon>
        <taxon>Micrococcales</taxon>
        <taxon>Microbacteriaceae</taxon>
        <taxon>Leifsonia</taxon>
    </lineage>
</organism>
<gene>
    <name evidence="1" type="ORF">GCM10017584_00410</name>
</gene>
<dbReference type="AlphaFoldDB" id="A0A9W6H719"/>
<accession>A0A9W6H719</accession>
<reference evidence="1" key="1">
    <citation type="journal article" date="2014" name="Int. J. Syst. Evol. Microbiol.">
        <title>Complete genome sequence of Corynebacterium casei LMG S-19264T (=DSM 44701T), isolated from a smear-ripened cheese.</title>
        <authorList>
            <consortium name="US DOE Joint Genome Institute (JGI-PGF)"/>
            <person name="Walter F."/>
            <person name="Albersmeier A."/>
            <person name="Kalinowski J."/>
            <person name="Ruckert C."/>
        </authorList>
    </citation>
    <scope>NUCLEOTIDE SEQUENCE</scope>
    <source>
        <strain evidence="1">VKM Ac-1401</strain>
    </source>
</reference>
<dbReference type="Proteomes" id="UP001142372">
    <property type="component" value="Unassembled WGS sequence"/>
</dbReference>
<proteinExistence type="predicted"/>
<dbReference type="EMBL" id="BSEN01000001">
    <property type="protein sequence ID" value="GLJ74468.1"/>
    <property type="molecule type" value="Genomic_DNA"/>
</dbReference>
<evidence type="ECO:0000313" key="1">
    <source>
        <dbReference type="EMBL" id="GLJ74468.1"/>
    </source>
</evidence>
<protein>
    <submittedName>
        <fullName evidence="1">Uncharacterized protein</fullName>
    </submittedName>
</protein>